<dbReference type="InterPro" id="IPR014718">
    <property type="entry name" value="GH-type_carb-bd"/>
</dbReference>
<evidence type="ECO:0000313" key="1">
    <source>
        <dbReference type="EMBL" id="MEQ4484145.1"/>
    </source>
</evidence>
<accession>A0ABV1KVK4</accession>
<dbReference type="InterPro" id="IPR011013">
    <property type="entry name" value="Gal_mutarotase_sf_dom"/>
</dbReference>
<dbReference type="Pfam" id="PF14486">
    <property type="entry name" value="DUF4432"/>
    <property type="match status" value="1"/>
</dbReference>
<dbReference type="Gene3D" id="2.70.98.10">
    <property type="match status" value="1"/>
</dbReference>
<sequence>MSYRQQRNYGCRIHDHVTYHQMKTIVLENELVRIGILLDKGTEIFEFLYKPNDTDIMWLSANGVQNPNEYLPTSPDGTSVFLDYYSGGWQEVFPNGGPPSTSLGASFGQHGEVTNMPWEYTIVEDTQDKVTVEFTVRTKKTPFILRKRLSLTSGRCALTIEETVENLSAVEIPVMWGQHIVFGHPFLNKNSYIEIAEAVDVIPHDTPICSIGRRVQGNRTHRWPLAKSETGESVDLSVLPERGTPSEMLYLHNFMAGLYKVVSPDKGISVAVQWDVSVFPYLWYWQEFGATTSYPWYGRHYNIGLEPFSSMPTTGLADAVKNNTALKLGPNETRSHRMMVEINPIH</sequence>
<dbReference type="InterPro" id="IPR027839">
    <property type="entry name" value="DUF4432"/>
</dbReference>
<dbReference type="Proteomes" id="UP001493487">
    <property type="component" value="Unassembled WGS sequence"/>
</dbReference>
<name>A0ABV1KVK4_9BACL</name>
<protein>
    <submittedName>
        <fullName evidence="1">DUF4432 family protein</fullName>
    </submittedName>
</protein>
<organism evidence="1 2">
    <name type="scientific">Cohnella silvisoli</name>
    <dbReference type="NCBI Taxonomy" id="2873699"/>
    <lineage>
        <taxon>Bacteria</taxon>
        <taxon>Bacillati</taxon>
        <taxon>Bacillota</taxon>
        <taxon>Bacilli</taxon>
        <taxon>Bacillales</taxon>
        <taxon>Paenibacillaceae</taxon>
        <taxon>Cohnella</taxon>
    </lineage>
</organism>
<reference evidence="1 2" key="1">
    <citation type="journal article" date="2023" name="Genome Announc.">
        <title>Pan-Genome Analyses of the Genus Cohnella and Proposal of the Novel Species Cohnella silvisoli sp. nov., Isolated from Forest Soil.</title>
        <authorList>
            <person name="Wang C."/>
            <person name="Mao L."/>
            <person name="Bao G."/>
            <person name="Zhu H."/>
        </authorList>
    </citation>
    <scope>NUCLEOTIDE SEQUENCE [LARGE SCALE GENOMIC DNA]</scope>
    <source>
        <strain evidence="1 2">NL03-T5-1</strain>
    </source>
</reference>
<dbReference type="EMBL" id="JASKHM010000009">
    <property type="protein sequence ID" value="MEQ4484145.1"/>
    <property type="molecule type" value="Genomic_DNA"/>
</dbReference>
<gene>
    <name evidence="1" type="ORF">QJS35_17245</name>
</gene>
<proteinExistence type="predicted"/>
<evidence type="ECO:0000313" key="2">
    <source>
        <dbReference type="Proteomes" id="UP001493487"/>
    </source>
</evidence>
<comment type="caution">
    <text evidence="1">The sequence shown here is derived from an EMBL/GenBank/DDBJ whole genome shotgun (WGS) entry which is preliminary data.</text>
</comment>
<keyword evidence="2" id="KW-1185">Reference proteome</keyword>
<dbReference type="SUPFAM" id="SSF74650">
    <property type="entry name" value="Galactose mutarotase-like"/>
    <property type="match status" value="1"/>
</dbReference>
<dbReference type="RefSeq" id="WP_232186511.1">
    <property type="nucleotide sequence ID" value="NZ_JAIOAP010000008.1"/>
</dbReference>